<dbReference type="Proteomes" id="UP000076796">
    <property type="component" value="Unassembled WGS sequence"/>
</dbReference>
<dbReference type="GeneID" id="97557996"/>
<proteinExistence type="predicted"/>
<organism evidence="1 2">
    <name type="scientific">Paenibacillus glucanolyticus</name>
    <dbReference type="NCBI Taxonomy" id="59843"/>
    <lineage>
        <taxon>Bacteria</taxon>
        <taxon>Bacillati</taxon>
        <taxon>Bacillota</taxon>
        <taxon>Bacilli</taxon>
        <taxon>Bacillales</taxon>
        <taxon>Paenibacillaceae</taxon>
        <taxon>Paenibacillus</taxon>
    </lineage>
</organism>
<dbReference type="SUPFAM" id="SSF50242">
    <property type="entry name" value="TIMP-like"/>
    <property type="match status" value="1"/>
</dbReference>
<comment type="caution">
    <text evidence="1">The sequence shown here is derived from an EMBL/GenBank/DDBJ whole genome shotgun (WGS) entry which is preliminary data.</text>
</comment>
<dbReference type="STRING" id="59843.A3958_11965"/>
<dbReference type="Gene3D" id="2.40.50.120">
    <property type="match status" value="1"/>
</dbReference>
<dbReference type="AlphaFoldDB" id="A0A163JLZ1"/>
<keyword evidence="2" id="KW-1185">Reference proteome</keyword>
<evidence type="ECO:0000313" key="2">
    <source>
        <dbReference type="Proteomes" id="UP000076796"/>
    </source>
</evidence>
<name>A0A163JLZ1_9BACL</name>
<sequence length="165" mass="18282">MKKGILIAVSLSLVVGLWLGIDNTDVSALSCAEPREVTEELKISDAVFRGTLTSSNPEADMSKTHYEFQVSEWWKGEHTSSTVKLYSNGWESFEPGKEYIVFVDKSEKRLTPRLCGNTGLFSSVDVTALGEGILPEKLVQSSGNPRPDGLLQVFMEWIRDLLGKI</sequence>
<dbReference type="EMBL" id="LWMH01000001">
    <property type="protein sequence ID" value="KZS46667.1"/>
    <property type="molecule type" value="Genomic_DNA"/>
</dbReference>
<dbReference type="InterPro" id="IPR008993">
    <property type="entry name" value="TIMP-like_OB-fold"/>
</dbReference>
<evidence type="ECO:0000313" key="1">
    <source>
        <dbReference type="EMBL" id="KZS46667.1"/>
    </source>
</evidence>
<protein>
    <submittedName>
        <fullName evidence="1">Uncharacterized protein</fullName>
    </submittedName>
</protein>
<dbReference type="OrthoDB" id="2640916at2"/>
<dbReference type="RefSeq" id="WP_063478453.1">
    <property type="nucleotide sequence ID" value="NZ_CP147845.1"/>
</dbReference>
<accession>A0A163JLZ1</accession>
<gene>
    <name evidence="1" type="ORF">AWU65_12425</name>
</gene>
<reference evidence="1" key="1">
    <citation type="journal article" date="2016" name="Genome Announc.">
        <title>Draft genomes of two strains of Paenibacillus glucanolyticus with capability to degrade lignocellulose.</title>
        <authorList>
            <person name="Mathews S.L."/>
            <person name="Pawlak J."/>
            <person name="Grunden A.M."/>
        </authorList>
    </citation>
    <scope>NUCLEOTIDE SEQUENCE [LARGE SCALE GENOMIC DNA]</scope>
    <source>
        <strain evidence="1">SLM1</strain>
    </source>
</reference>